<evidence type="ECO:0000256" key="3">
    <source>
        <dbReference type="ARBA" id="ARBA00022692"/>
    </source>
</evidence>
<feature type="transmembrane region" description="Helical" evidence="7">
    <location>
        <begin position="168"/>
        <end position="192"/>
    </location>
</feature>
<dbReference type="InterPro" id="IPR050539">
    <property type="entry name" value="ThrE_Dicarb/AminoAcid_Exp"/>
</dbReference>
<organism evidence="9 10">
    <name type="scientific">Candidatus Treponema excrementipullorum</name>
    <dbReference type="NCBI Taxonomy" id="2838768"/>
    <lineage>
        <taxon>Bacteria</taxon>
        <taxon>Pseudomonadati</taxon>
        <taxon>Spirochaetota</taxon>
        <taxon>Spirochaetia</taxon>
        <taxon>Spirochaetales</taxon>
        <taxon>Treponemataceae</taxon>
        <taxon>Treponema</taxon>
    </lineage>
</organism>
<keyword evidence="4 7" id="KW-1133">Transmembrane helix</keyword>
<name>A0A9E2L1V2_9SPIR</name>
<evidence type="ECO:0000256" key="7">
    <source>
        <dbReference type="SAM" id="Phobius"/>
    </source>
</evidence>
<sequence length="257" mass="27659">MSIHIDDIMDIAVQAGTLVLENGGETYRAEETCVRIAKALGANNASAFVTPTVLIVSILDKDRHGHTTMNRITNRSVNLRKIAQINDLSRRLAKRGKAVDPRVVERLLARIRTAPDHSFFGLALMGGFAGFFFALMFGCSFLQALCAFVIGLLLRIMLLVLEKSGLNTFILSALSGGLVSALCEIFFVLHIVPVSMEIMTAALMQVVPGLAIVNAIRDLISGDLMSGTARLVEAFMIAAGLSIGSIFGVLVFSHVII</sequence>
<feature type="transmembrane region" description="Helical" evidence="7">
    <location>
        <begin position="232"/>
        <end position="256"/>
    </location>
</feature>
<reference evidence="9" key="1">
    <citation type="journal article" date="2021" name="PeerJ">
        <title>Extensive microbial diversity within the chicken gut microbiome revealed by metagenomics and culture.</title>
        <authorList>
            <person name="Gilroy R."/>
            <person name="Ravi A."/>
            <person name="Getino M."/>
            <person name="Pursley I."/>
            <person name="Horton D.L."/>
            <person name="Alikhan N.F."/>
            <person name="Baker D."/>
            <person name="Gharbi K."/>
            <person name="Hall N."/>
            <person name="Watson M."/>
            <person name="Adriaenssens E.M."/>
            <person name="Foster-Nyarko E."/>
            <person name="Jarju S."/>
            <person name="Secka A."/>
            <person name="Antonio M."/>
            <person name="Oren A."/>
            <person name="Chaudhuri R.R."/>
            <person name="La Ragione R."/>
            <person name="Hildebrand F."/>
            <person name="Pallen M.J."/>
        </authorList>
    </citation>
    <scope>NUCLEOTIDE SEQUENCE</scope>
    <source>
        <strain evidence="9">Gambia15-2214</strain>
    </source>
</reference>
<dbReference type="PANTHER" id="PTHR34390:SF2">
    <property type="entry name" value="SUCCINATE TRANSPORTER SUBUNIT YJJP-RELATED"/>
    <property type="match status" value="1"/>
</dbReference>
<evidence type="ECO:0000256" key="5">
    <source>
        <dbReference type="ARBA" id="ARBA00023136"/>
    </source>
</evidence>
<dbReference type="AlphaFoldDB" id="A0A9E2L1V2"/>
<evidence type="ECO:0000259" key="8">
    <source>
        <dbReference type="Pfam" id="PF06738"/>
    </source>
</evidence>
<dbReference type="GO" id="GO:0015744">
    <property type="term" value="P:succinate transport"/>
    <property type="evidence" value="ECO:0007669"/>
    <property type="project" value="TreeGrafter"/>
</dbReference>
<protein>
    <submittedName>
        <fullName evidence="9">Threonine/serine exporter family protein</fullName>
    </submittedName>
</protein>
<feature type="domain" description="Threonine/serine exporter-like N-terminal" evidence="8">
    <location>
        <begin position="10"/>
        <end position="249"/>
    </location>
</feature>
<feature type="transmembrane region" description="Helical" evidence="7">
    <location>
        <begin position="118"/>
        <end position="135"/>
    </location>
</feature>
<dbReference type="EMBL" id="JAHLFV010000043">
    <property type="protein sequence ID" value="MBU3849312.1"/>
    <property type="molecule type" value="Genomic_DNA"/>
</dbReference>
<evidence type="ECO:0000313" key="10">
    <source>
        <dbReference type="Proteomes" id="UP000823914"/>
    </source>
</evidence>
<feature type="transmembrane region" description="Helical" evidence="7">
    <location>
        <begin position="141"/>
        <end position="161"/>
    </location>
</feature>
<gene>
    <name evidence="9" type="ORF">IAA16_01965</name>
</gene>
<evidence type="ECO:0000256" key="4">
    <source>
        <dbReference type="ARBA" id="ARBA00022989"/>
    </source>
</evidence>
<keyword evidence="5 7" id="KW-0472">Membrane</keyword>
<comment type="caution">
    <text evidence="9">The sequence shown here is derived from an EMBL/GenBank/DDBJ whole genome shotgun (WGS) entry which is preliminary data.</text>
</comment>
<keyword evidence="2" id="KW-1003">Cell membrane</keyword>
<dbReference type="GO" id="GO:0022857">
    <property type="term" value="F:transmembrane transporter activity"/>
    <property type="evidence" value="ECO:0007669"/>
    <property type="project" value="InterPro"/>
</dbReference>
<dbReference type="Proteomes" id="UP000823914">
    <property type="component" value="Unassembled WGS sequence"/>
</dbReference>
<dbReference type="InterPro" id="IPR010619">
    <property type="entry name" value="ThrE-like_N"/>
</dbReference>
<evidence type="ECO:0000313" key="9">
    <source>
        <dbReference type="EMBL" id="MBU3849312.1"/>
    </source>
</evidence>
<dbReference type="GO" id="GO:0005886">
    <property type="term" value="C:plasma membrane"/>
    <property type="evidence" value="ECO:0007669"/>
    <property type="project" value="UniProtKB-SubCell"/>
</dbReference>
<evidence type="ECO:0000256" key="2">
    <source>
        <dbReference type="ARBA" id="ARBA00022475"/>
    </source>
</evidence>
<dbReference type="PANTHER" id="PTHR34390">
    <property type="entry name" value="UPF0442 PROTEIN YJJB-RELATED"/>
    <property type="match status" value="1"/>
</dbReference>
<keyword evidence="3 7" id="KW-0812">Transmembrane</keyword>
<proteinExistence type="inferred from homology"/>
<evidence type="ECO:0000256" key="1">
    <source>
        <dbReference type="ARBA" id="ARBA00004651"/>
    </source>
</evidence>
<accession>A0A9E2L1V2</accession>
<dbReference type="Pfam" id="PF06738">
    <property type="entry name" value="ThrE"/>
    <property type="match status" value="1"/>
</dbReference>
<evidence type="ECO:0000256" key="6">
    <source>
        <dbReference type="ARBA" id="ARBA00034125"/>
    </source>
</evidence>
<reference evidence="9" key="2">
    <citation type="submission" date="2021-04" db="EMBL/GenBank/DDBJ databases">
        <authorList>
            <person name="Gilroy R."/>
        </authorList>
    </citation>
    <scope>NUCLEOTIDE SEQUENCE</scope>
    <source>
        <strain evidence="9">Gambia15-2214</strain>
    </source>
</reference>
<comment type="subcellular location">
    <subcellularLocation>
        <location evidence="1">Cell membrane</location>
        <topology evidence="1">Multi-pass membrane protein</topology>
    </subcellularLocation>
</comment>
<comment type="similarity">
    <text evidence="6">Belongs to the ThrE exporter (TC 2.A.79) family.</text>
</comment>